<dbReference type="WBParaSite" id="PS1159_v2.g5817.t1">
    <property type="protein sequence ID" value="PS1159_v2.g5817.t1"/>
    <property type="gene ID" value="PS1159_v2.g5817"/>
</dbReference>
<organism evidence="1 2">
    <name type="scientific">Panagrolaimus sp. PS1159</name>
    <dbReference type="NCBI Taxonomy" id="55785"/>
    <lineage>
        <taxon>Eukaryota</taxon>
        <taxon>Metazoa</taxon>
        <taxon>Ecdysozoa</taxon>
        <taxon>Nematoda</taxon>
        <taxon>Chromadorea</taxon>
        <taxon>Rhabditida</taxon>
        <taxon>Tylenchina</taxon>
        <taxon>Panagrolaimomorpha</taxon>
        <taxon>Panagrolaimoidea</taxon>
        <taxon>Panagrolaimidae</taxon>
        <taxon>Panagrolaimus</taxon>
    </lineage>
</organism>
<evidence type="ECO:0000313" key="2">
    <source>
        <dbReference type="WBParaSite" id="PS1159_v2.g5817.t1"/>
    </source>
</evidence>
<evidence type="ECO:0000313" key="1">
    <source>
        <dbReference type="Proteomes" id="UP000887580"/>
    </source>
</evidence>
<name>A0AC35GJF3_9BILA</name>
<dbReference type="Proteomes" id="UP000887580">
    <property type="component" value="Unplaced"/>
</dbReference>
<protein>
    <submittedName>
        <fullName evidence="2">Uncharacterized protein</fullName>
    </submittedName>
</protein>
<accession>A0AC35GJF3</accession>
<proteinExistence type="predicted"/>
<reference evidence="2" key="1">
    <citation type="submission" date="2022-11" db="UniProtKB">
        <authorList>
            <consortium name="WormBaseParasite"/>
        </authorList>
    </citation>
    <scope>IDENTIFICATION</scope>
</reference>
<sequence length="498" mass="55857">MLRLLFFCLLLINPSEYGLFVAAYYGYEMISACKVPNITQSNDVHYASAHNYLFQQLYCGLNDARKDDTGVIFYAWHIDTSLGECIAFETNDTMTNLRGTFDDLYDIPPSPTGTTLCKKLEVAKKCASSIQHNQKVEIAIPLLLHETLGKCDIDNVFGFEDQKISIFWTDDYYQPRNLPSFSSNVEFVFFGAAQDFLPQEQWIPNEEMVNAVKHGKSNIVKTLHIRFQQMIGIKKKNIGKDIKSITTTTTFAPSKSTAAKLLNAGFNILPFFQPKPVKVQQLTTIPAPIEIHENFNQSVISDTMPLVVPGKHGKRLDRYHPSQPKKDNSSETATNETYSSSQSDKLTKLPPTEAKEENGFWEAFGESIGYGKYEVWKKENQPLPVEPDPEAGIAYPRESDESAEQPLLKASVSRSSTKAETENPSKGIYDDPFGTPQESTPASPPRHQTSPVTVFPPLYSPAPLTLHSKTSQIDDTHPLQFQTDRDETQTIPELKVPS</sequence>